<dbReference type="Pfam" id="PF11013">
    <property type="entry name" value="DUF2851"/>
    <property type="match status" value="1"/>
</dbReference>
<sequence>MKIKEDFLHYLWDHSKIPPSVLYTTAGKPVIVVKRGSLNTNAGPDFLNAVIKIGDQLWAGHIEMHLHSSLWYEHGHQEDPNYKNVILHVVWRHDKEVALQKDSILPVIALEGRLPEAFLQSYLQLSAVTSQTLNCAEQHQRASISLWNEWYSELYQKRLRTRFRAMVAMAPELRTHWEELLFRAVFRYMGAKVNADSFYSVAAALGVERVRKIIGAGEDLETVLNGMAGLLQRKEVVGNDSMRLKEYSYLKKKYHLEEQGIIRPQYFRLRPQSFPEIRLSQLAALYSGRVSFFSGMLACKSSREFRSLFSVKQERTGGHRAGDTGFSRQVKAISKARIDLLLLNAVFPVLYAYHRNRGVDMLDQLAGMAAEISPEQNSVLNRLKTEGVPLRNAHDSQALLELYGNYCSQNRCLHCKIGSFIIGG</sequence>
<reference evidence="1 2" key="1">
    <citation type="submission" date="2019-04" db="EMBL/GenBank/DDBJ databases">
        <title>Draft genome sequence of Robertkochia marina CC-AMO-30D.</title>
        <authorList>
            <person name="Hameed A."/>
            <person name="Lin S.-Y."/>
            <person name="Shahina M."/>
            <person name="Lai W.-A."/>
            <person name="Young C.-C."/>
        </authorList>
    </citation>
    <scope>NUCLEOTIDE SEQUENCE [LARGE SCALE GENOMIC DNA]</scope>
    <source>
        <strain evidence="1 2">CC-AMO-30D</strain>
    </source>
</reference>
<comment type="caution">
    <text evidence="1">The sequence shown here is derived from an EMBL/GenBank/DDBJ whole genome shotgun (WGS) entry which is preliminary data.</text>
</comment>
<accession>A0A4V3UXX1</accession>
<dbReference type="RefSeq" id="WP_136336475.1">
    <property type="nucleotide sequence ID" value="NZ_QXMP01000006.1"/>
</dbReference>
<evidence type="ECO:0000313" key="1">
    <source>
        <dbReference type="EMBL" id="THD66404.1"/>
    </source>
</evidence>
<proteinExistence type="predicted"/>
<evidence type="ECO:0000313" key="2">
    <source>
        <dbReference type="Proteomes" id="UP000305939"/>
    </source>
</evidence>
<dbReference type="OrthoDB" id="1005072at2"/>
<organism evidence="1 2">
    <name type="scientific">Robertkochia marina</name>
    <dbReference type="NCBI Taxonomy" id="1227945"/>
    <lineage>
        <taxon>Bacteria</taxon>
        <taxon>Pseudomonadati</taxon>
        <taxon>Bacteroidota</taxon>
        <taxon>Flavobacteriia</taxon>
        <taxon>Flavobacteriales</taxon>
        <taxon>Flavobacteriaceae</taxon>
        <taxon>Robertkochia</taxon>
    </lineage>
</organism>
<gene>
    <name evidence="1" type="ORF">E7Z59_11360</name>
</gene>
<protein>
    <submittedName>
        <fullName evidence="1">DUF2851 family protein</fullName>
    </submittedName>
</protein>
<name>A0A4V3UXX1_9FLAO</name>
<dbReference type="InterPro" id="IPR021272">
    <property type="entry name" value="DUF2851"/>
</dbReference>
<dbReference type="AlphaFoldDB" id="A0A4V3UXX1"/>
<dbReference type="Proteomes" id="UP000305939">
    <property type="component" value="Unassembled WGS sequence"/>
</dbReference>
<dbReference type="EMBL" id="SSMC01000003">
    <property type="protein sequence ID" value="THD66404.1"/>
    <property type="molecule type" value="Genomic_DNA"/>
</dbReference>
<keyword evidence="2" id="KW-1185">Reference proteome</keyword>